<dbReference type="Proteomes" id="UP000295066">
    <property type="component" value="Unassembled WGS sequence"/>
</dbReference>
<reference evidence="3 4" key="1">
    <citation type="submission" date="2019-03" db="EMBL/GenBank/DDBJ databases">
        <title>Genomic Encyclopedia of Type Strains, Phase IV (KMG-IV): sequencing the most valuable type-strain genomes for metagenomic binning, comparative biology and taxonomic classification.</title>
        <authorList>
            <person name="Goeker M."/>
        </authorList>
    </citation>
    <scope>NUCLEOTIDE SEQUENCE [LARGE SCALE GENOMIC DNA]</scope>
    <source>
        <strain evidence="3 4">DSM 25964</strain>
    </source>
</reference>
<gene>
    <name evidence="3" type="ORF">C8D99_103189</name>
</gene>
<evidence type="ECO:0000259" key="2">
    <source>
        <dbReference type="PROSITE" id="PS50110"/>
    </source>
</evidence>
<comment type="caution">
    <text evidence="3">The sequence shown here is derived from an EMBL/GenBank/DDBJ whole genome shotgun (WGS) entry which is preliminary data.</text>
</comment>
<name>A0A4R8MB72_9BACT</name>
<dbReference type="RefSeq" id="WP_133956652.1">
    <property type="nucleotide sequence ID" value="NZ_SORI01000003.1"/>
</dbReference>
<dbReference type="Pfam" id="PF00072">
    <property type="entry name" value="Response_reg"/>
    <property type="match status" value="1"/>
</dbReference>
<feature type="modified residue" description="4-aspartylphosphate" evidence="1">
    <location>
        <position position="57"/>
    </location>
</feature>
<keyword evidence="1" id="KW-0597">Phosphoprotein</keyword>
<dbReference type="AlphaFoldDB" id="A0A4R8MB72"/>
<sequence>MNEKTYSVLVCDDSAVIRKTLRFILEEWGVKNIFEARDGSESVELYREHHPDLVFMDIVMPEKSGLDALVEIREEDPSARVVMASSTGTKKNLMTAIDAGAFDFIQKPFEKDVIHTLLRRILKGELE</sequence>
<protein>
    <submittedName>
        <fullName evidence="3">Two-component system chemotaxis response regulator CheY</fullName>
    </submittedName>
</protein>
<evidence type="ECO:0000256" key="1">
    <source>
        <dbReference type="PROSITE-ProRule" id="PRU00169"/>
    </source>
</evidence>
<dbReference type="PANTHER" id="PTHR43228">
    <property type="entry name" value="TWO-COMPONENT RESPONSE REGULATOR"/>
    <property type="match status" value="1"/>
</dbReference>
<dbReference type="PROSITE" id="PS50110">
    <property type="entry name" value="RESPONSE_REGULATORY"/>
    <property type="match status" value="1"/>
</dbReference>
<dbReference type="Gene3D" id="3.40.50.2300">
    <property type="match status" value="1"/>
</dbReference>
<evidence type="ECO:0000313" key="3">
    <source>
        <dbReference type="EMBL" id="TDY62969.1"/>
    </source>
</evidence>
<organism evidence="3 4">
    <name type="scientific">Aminivibrio pyruvatiphilus</name>
    <dbReference type="NCBI Taxonomy" id="1005740"/>
    <lineage>
        <taxon>Bacteria</taxon>
        <taxon>Thermotogati</taxon>
        <taxon>Synergistota</taxon>
        <taxon>Synergistia</taxon>
        <taxon>Synergistales</taxon>
        <taxon>Aminobacteriaceae</taxon>
        <taxon>Aminivibrio</taxon>
    </lineage>
</organism>
<dbReference type="PANTHER" id="PTHR43228:SF1">
    <property type="entry name" value="TWO-COMPONENT RESPONSE REGULATOR ARR22"/>
    <property type="match status" value="1"/>
</dbReference>
<proteinExistence type="predicted"/>
<dbReference type="InterPro" id="IPR011006">
    <property type="entry name" value="CheY-like_superfamily"/>
</dbReference>
<accession>A0A4R8MB72</accession>
<keyword evidence="4" id="KW-1185">Reference proteome</keyword>
<dbReference type="InterPro" id="IPR052048">
    <property type="entry name" value="ST_Response_Regulator"/>
</dbReference>
<dbReference type="EMBL" id="SORI01000003">
    <property type="protein sequence ID" value="TDY62969.1"/>
    <property type="molecule type" value="Genomic_DNA"/>
</dbReference>
<evidence type="ECO:0000313" key="4">
    <source>
        <dbReference type="Proteomes" id="UP000295066"/>
    </source>
</evidence>
<dbReference type="OrthoDB" id="195636at2"/>
<dbReference type="SUPFAM" id="SSF52172">
    <property type="entry name" value="CheY-like"/>
    <property type="match status" value="1"/>
</dbReference>
<dbReference type="SMART" id="SM00448">
    <property type="entry name" value="REC"/>
    <property type="match status" value="1"/>
</dbReference>
<dbReference type="GO" id="GO:0000160">
    <property type="term" value="P:phosphorelay signal transduction system"/>
    <property type="evidence" value="ECO:0007669"/>
    <property type="project" value="InterPro"/>
</dbReference>
<feature type="domain" description="Response regulatory" evidence="2">
    <location>
        <begin position="7"/>
        <end position="122"/>
    </location>
</feature>
<dbReference type="InterPro" id="IPR001789">
    <property type="entry name" value="Sig_transdc_resp-reg_receiver"/>
</dbReference>